<dbReference type="CDD" id="cd13128">
    <property type="entry name" value="MATE_Wzx_like"/>
    <property type="match status" value="1"/>
</dbReference>
<feature type="transmembrane region" description="Helical" evidence="6">
    <location>
        <begin position="115"/>
        <end position="135"/>
    </location>
</feature>
<name>A0ABV1FI76_9FIRM</name>
<evidence type="ECO:0000313" key="7">
    <source>
        <dbReference type="EMBL" id="MEQ2472750.1"/>
    </source>
</evidence>
<feature type="transmembrane region" description="Helical" evidence="6">
    <location>
        <begin position="42"/>
        <end position="65"/>
    </location>
</feature>
<comment type="caution">
    <text evidence="7">The sequence shown here is derived from an EMBL/GenBank/DDBJ whole genome shotgun (WGS) entry which is preliminary data.</text>
</comment>
<accession>A0ABV1FI76</accession>
<feature type="transmembrane region" description="Helical" evidence="6">
    <location>
        <begin position="329"/>
        <end position="349"/>
    </location>
</feature>
<evidence type="ECO:0000256" key="3">
    <source>
        <dbReference type="ARBA" id="ARBA00022692"/>
    </source>
</evidence>
<keyword evidence="4 6" id="KW-1133">Transmembrane helix</keyword>
<evidence type="ECO:0000256" key="5">
    <source>
        <dbReference type="ARBA" id="ARBA00023136"/>
    </source>
</evidence>
<gene>
    <name evidence="7" type="ORF">WMO29_09675</name>
</gene>
<keyword evidence="3 6" id="KW-0812">Transmembrane</keyword>
<evidence type="ECO:0000256" key="6">
    <source>
        <dbReference type="SAM" id="Phobius"/>
    </source>
</evidence>
<organism evidence="7 8">
    <name type="scientific">Laedolimicola intestinihominis</name>
    <dbReference type="NCBI Taxonomy" id="3133166"/>
    <lineage>
        <taxon>Bacteria</taxon>
        <taxon>Bacillati</taxon>
        <taxon>Bacillota</taxon>
        <taxon>Clostridia</taxon>
        <taxon>Lachnospirales</taxon>
        <taxon>Lachnospiraceae</taxon>
        <taxon>Laedolimicola</taxon>
    </lineage>
</organism>
<feature type="transmembrane region" description="Helical" evidence="6">
    <location>
        <begin position="289"/>
        <end position="309"/>
    </location>
</feature>
<dbReference type="RefSeq" id="WP_349164621.1">
    <property type="nucleotide sequence ID" value="NZ_JBBMFE010000008.1"/>
</dbReference>
<feature type="transmembrane region" description="Helical" evidence="6">
    <location>
        <begin position="356"/>
        <end position="376"/>
    </location>
</feature>
<protein>
    <submittedName>
        <fullName evidence="7">Oligosaccharide flippase family protein</fullName>
    </submittedName>
</protein>
<keyword evidence="2" id="KW-1003">Cell membrane</keyword>
<dbReference type="InterPro" id="IPR050833">
    <property type="entry name" value="Poly_Biosynth_Transport"/>
</dbReference>
<dbReference type="Proteomes" id="UP001438008">
    <property type="component" value="Unassembled WGS sequence"/>
</dbReference>
<evidence type="ECO:0000256" key="4">
    <source>
        <dbReference type="ARBA" id="ARBA00022989"/>
    </source>
</evidence>
<evidence type="ECO:0000256" key="2">
    <source>
        <dbReference type="ARBA" id="ARBA00022475"/>
    </source>
</evidence>
<dbReference type="EMBL" id="JBBMFE010000008">
    <property type="protein sequence ID" value="MEQ2472750.1"/>
    <property type="molecule type" value="Genomic_DNA"/>
</dbReference>
<dbReference type="Pfam" id="PF01943">
    <property type="entry name" value="Polysacc_synt"/>
    <property type="match status" value="1"/>
</dbReference>
<feature type="transmembrane region" description="Helical" evidence="6">
    <location>
        <begin position="142"/>
        <end position="163"/>
    </location>
</feature>
<sequence length="482" mass="54245">MSKSIKKNFIMNIILTMSNFLFPLITFPYVSRVLLPSGTGKVAFATSVISYFSMFAQLGIPTYGIRACAQVRDDRNKLSKVVHELCVINGVTMILAYLTFFCGIFFVERLRNDKLLFLIMSSMILFNSIGMEWLYKALEEYTYIAIRSIGFKAIAVVMMLMVVKSQSDYVIYGAISIFAASASNIMNCVNAHKYISLRPTGNYNFRQHIKPILIFFGMSCATTIYTNFDTVMLGFMKSDVDVGYYNAAIRIKNILVSVITSLGTVLLPRAAYYIEHGLESEFNYIAKKSINFVYILALPMIIYFILYAPECIYFLSGNAYQGSILPMQILMPTLLFIGLTNILGIQIMVPLEMEQWVLYSYIIGAVVDLVINTLLIPTMGASGAAIGTLIAEIAVMIYQYSKAKKKMQGMFTEIKYIKLIIALVIGSILAIVAKQINIGYFIALAISSILFFGSYFVVLLVLKEPMMCEIEKQILCKWKKDK</sequence>
<feature type="transmembrane region" description="Helical" evidence="6">
    <location>
        <begin position="169"/>
        <end position="189"/>
    </location>
</feature>
<proteinExistence type="predicted"/>
<reference evidence="7 8" key="1">
    <citation type="submission" date="2024-03" db="EMBL/GenBank/DDBJ databases">
        <title>Human intestinal bacterial collection.</title>
        <authorList>
            <person name="Pauvert C."/>
            <person name="Hitch T.C.A."/>
            <person name="Clavel T."/>
        </authorList>
    </citation>
    <scope>NUCLEOTIDE SEQUENCE [LARGE SCALE GENOMIC DNA]</scope>
    <source>
        <strain evidence="7 8">CLA-AA-H132</strain>
    </source>
</reference>
<evidence type="ECO:0000313" key="8">
    <source>
        <dbReference type="Proteomes" id="UP001438008"/>
    </source>
</evidence>
<evidence type="ECO:0000256" key="1">
    <source>
        <dbReference type="ARBA" id="ARBA00004651"/>
    </source>
</evidence>
<keyword evidence="8" id="KW-1185">Reference proteome</keyword>
<feature type="transmembrane region" description="Helical" evidence="6">
    <location>
        <begin position="86"/>
        <end position="109"/>
    </location>
</feature>
<feature type="transmembrane region" description="Helical" evidence="6">
    <location>
        <begin position="382"/>
        <end position="401"/>
    </location>
</feature>
<feature type="transmembrane region" description="Helical" evidence="6">
    <location>
        <begin position="209"/>
        <end position="228"/>
    </location>
</feature>
<keyword evidence="5 6" id="KW-0472">Membrane</keyword>
<dbReference type="PANTHER" id="PTHR30250">
    <property type="entry name" value="PST FAMILY PREDICTED COLANIC ACID TRANSPORTER"/>
    <property type="match status" value="1"/>
</dbReference>
<dbReference type="PANTHER" id="PTHR30250:SF11">
    <property type="entry name" value="O-ANTIGEN TRANSPORTER-RELATED"/>
    <property type="match status" value="1"/>
</dbReference>
<dbReference type="InterPro" id="IPR002797">
    <property type="entry name" value="Polysacc_synth"/>
</dbReference>
<comment type="subcellular location">
    <subcellularLocation>
        <location evidence="1">Cell membrane</location>
        <topology evidence="1">Multi-pass membrane protein</topology>
    </subcellularLocation>
</comment>
<feature type="transmembrane region" description="Helical" evidence="6">
    <location>
        <begin position="9"/>
        <end position="30"/>
    </location>
</feature>
<feature type="transmembrane region" description="Helical" evidence="6">
    <location>
        <begin position="413"/>
        <end position="432"/>
    </location>
</feature>
<feature type="transmembrane region" description="Helical" evidence="6">
    <location>
        <begin position="248"/>
        <end position="268"/>
    </location>
</feature>
<feature type="transmembrane region" description="Helical" evidence="6">
    <location>
        <begin position="438"/>
        <end position="462"/>
    </location>
</feature>